<proteinExistence type="predicted"/>
<feature type="domain" description="Acyl-CoA thioesterase-like N-terminal HotDog" evidence="1">
    <location>
        <begin position="31"/>
        <end position="115"/>
    </location>
</feature>
<name>A0A9W9IK05_9EURO</name>
<dbReference type="EMBL" id="JAPQKO010000002">
    <property type="protein sequence ID" value="KAJ5180538.1"/>
    <property type="molecule type" value="Genomic_DNA"/>
</dbReference>
<sequence>MQSILPTSLATALAIPTSSSDGIQLSPDISYGDVSLGGYIACVMTKYALQHAAQHPIMRGQPDIHASTVQFYRPVLTSKVAAMKVHEVSIGKGWSTLRIELFQTDKIAASVDATLTNFAMPNVNLQTGWTLSPPSTPVDLSKLESDGDPRWVSYQTAFHPDGFRRASSYVKTFIPKDWPTDIGRLEQWVLPGWDCFPQGSCAAETEADKARWTTDMIQFVVDMGLPVQENLYPTQPGKPLPMASVAAILGFSAAQKKARLQGVPRWRELDLDGSKRIMAQSVHVTLKMSTEIKKNLPADGTRWLYMRTEAKRIVDGRLDMEVLLFDQDMQLIAISNHVGQIIPASRKMQKKAQL</sequence>
<feature type="domain" description="Acyl-CoA thioesterase-like C-terminal" evidence="2">
    <location>
        <begin position="219"/>
        <end position="339"/>
    </location>
</feature>
<accession>A0A9W9IK05</accession>
<dbReference type="AlphaFoldDB" id="A0A9W9IK05"/>
<dbReference type="PANTHER" id="PTHR38110:SF1">
    <property type="entry name" value="THIOESTERASE DOMAIN-CONTAINING PROTEIN"/>
    <property type="match status" value="1"/>
</dbReference>
<protein>
    <submittedName>
        <fullName evidence="3">Thioesterase-like superfamily-domain-containing protein</fullName>
    </submittedName>
</protein>
<dbReference type="Gene3D" id="2.40.160.210">
    <property type="entry name" value="Acyl-CoA thioesterase, double hotdog domain"/>
    <property type="match status" value="1"/>
</dbReference>
<evidence type="ECO:0000313" key="3">
    <source>
        <dbReference type="EMBL" id="KAJ5180538.1"/>
    </source>
</evidence>
<reference evidence="3" key="2">
    <citation type="journal article" date="2023" name="IMA Fungus">
        <title>Comparative genomic study of the Penicillium genus elucidates a diverse pangenome and 15 lateral gene transfer events.</title>
        <authorList>
            <person name="Petersen C."/>
            <person name="Sorensen T."/>
            <person name="Nielsen M.R."/>
            <person name="Sondergaard T.E."/>
            <person name="Sorensen J.L."/>
            <person name="Fitzpatrick D.A."/>
            <person name="Frisvad J.C."/>
            <person name="Nielsen K.L."/>
        </authorList>
    </citation>
    <scope>NUCLEOTIDE SEQUENCE</scope>
    <source>
        <strain evidence="3">IBT 21917</strain>
    </source>
</reference>
<dbReference type="InterPro" id="IPR029069">
    <property type="entry name" value="HotDog_dom_sf"/>
</dbReference>
<dbReference type="Pfam" id="PF13622">
    <property type="entry name" value="4HBT_3"/>
    <property type="match status" value="1"/>
</dbReference>
<dbReference type="Proteomes" id="UP001146351">
    <property type="component" value="Unassembled WGS sequence"/>
</dbReference>
<reference evidence="3" key="1">
    <citation type="submission" date="2022-11" db="EMBL/GenBank/DDBJ databases">
        <authorList>
            <person name="Petersen C."/>
        </authorList>
    </citation>
    <scope>NUCLEOTIDE SEQUENCE</scope>
    <source>
        <strain evidence="3">IBT 21917</strain>
    </source>
</reference>
<dbReference type="InterPro" id="IPR049449">
    <property type="entry name" value="TesB_ACOT8-like_N"/>
</dbReference>
<dbReference type="OrthoDB" id="2532955at2759"/>
<dbReference type="Pfam" id="PF20789">
    <property type="entry name" value="4HBT_3C"/>
    <property type="match status" value="1"/>
</dbReference>
<organism evidence="3 4">
    <name type="scientific">Penicillium capsulatum</name>
    <dbReference type="NCBI Taxonomy" id="69766"/>
    <lineage>
        <taxon>Eukaryota</taxon>
        <taxon>Fungi</taxon>
        <taxon>Dikarya</taxon>
        <taxon>Ascomycota</taxon>
        <taxon>Pezizomycotina</taxon>
        <taxon>Eurotiomycetes</taxon>
        <taxon>Eurotiomycetidae</taxon>
        <taxon>Eurotiales</taxon>
        <taxon>Aspergillaceae</taxon>
        <taxon>Penicillium</taxon>
    </lineage>
</organism>
<comment type="caution">
    <text evidence="3">The sequence shown here is derived from an EMBL/GenBank/DDBJ whole genome shotgun (WGS) entry which is preliminary data.</text>
</comment>
<dbReference type="InterPro" id="IPR042171">
    <property type="entry name" value="Acyl-CoA_hotdog"/>
</dbReference>
<evidence type="ECO:0000259" key="1">
    <source>
        <dbReference type="Pfam" id="PF13622"/>
    </source>
</evidence>
<gene>
    <name evidence="3" type="ORF">N7492_003748</name>
</gene>
<evidence type="ECO:0000259" key="2">
    <source>
        <dbReference type="Pfam" id="PF20789"/>
    </source>
</evidence>
<evidence type="ECO:0000313" key="4">
    <source>
        <dbReference type="Proteomes" id="UP001146351"/>
    </source>
</evidence>
<dbReference type="PANTHER" id="PTHR38110">
    <property type="entry name" value="CHROMOSOME 23, WHOLE GENOME SHOTGUN SEQUENCE"/>
    <property type="match status" value="1"/>
</dbReference>
<dbReference type="SUPFAM" id="SSF54637">
    <property type="entry name" value="Thioesterase/thiol ester dehydrase-isomerase"/>
    <property type="match status" value="2"/>
</dbReference>
<keyword evidence="4" id="KW-1185">Reference proteome</keyword>
<dbReference type="InterPro" id="IPR049450">
    <property type="entry name" value="ACOT8-like_C"/>
</dbReference>
<dbReference type="InterPro" id="IPR052389">
    <property type="entry name" value="Sec_Metab_Biosynth-Assoc"/>
</dbReference>
<dbReference type="CDD" id="cd03440">
    <property type="entry name" value="hot_dog"/>
    <property type="match status" value="1"/>
</dbReference>